<accession>A0A1B6IQF6</accession>
<gene>
    <name evidence="2" type="ORF">g.57847</name>
</gene>
<organism evidence="2">
    <name type="scientific">Homalodisca liturata</name>
    <dbReference type="NCBI Taxonomy" id="320908"/>
    <lineage>
        <taxon>Eukaryota</taxon>
        <taxon>Metazoa</taxon>
        <taxon>Ecdysozoa</taxon>
        <taxon>Arthropoda</taxon>
        <taxon>Hexapoda</taxon>
        <taxon>Insecta</taxon>
        <taxon>Pterygota</taxon>
        <taxon>Neoptera</taxon>
        <taxon>Paraneoptera</taxon>
        <taxon>Hemiptera</taxon>
        <taxon>Auchenorrhyncha</taxon>
        <taxon>Membracoidea</taxon>
        <taxon>Cicadellidae</taxon>
        <taxon>Cicadellinae</taxon>
        <taxon>Proconiini</taxon>
        <taxon>Homalodisca</taxon>
    </lineage>
</organism>
<reference evidence="2" key="1">
    <citation type="submission" date="2015-11" db="EMBL/GenBank/DDBJ databases">
        <title>De novo transcriptome assembly of four potential Pierce s Disease insect vectors from Arizona vineyards.</title>
        <authorList>
            <person name="Tassone E.E."/>
        </authorList>
    </citation>
    <scope>NUCLEOTIDE SEQUENCE</scope>
</reference>
<feature type="non-terminal residue" evidence="2">
    <location>
        <position position="1"/>
    </location>
</feature>
<sequence length="227" mass="26456">STDGHHLVVQKFLDQHNHEHTKETFSLLPRQRRLDEPAKEITKQMLKMKANKKLVQTELLKNSKVTLKDLHNLASHGRSADSLEEAITYLKNKDNGVVELITTEDNVFQGLFYQDEEMRHTYKSFPEMIFVDSIYKVTTRGMGLYIFAVENSNGETEIVAFCLCASEEKPVIKAMVQIFKKYNPSWFSTKTIMTDKDLVERNVFKEEFTSSNLLICLFHVLRTFRRE</sequence>
<proteinExistence type="predicted"/>
<evidence type="ECO:0000313" key="2">
    <source>
        <dbReference type="EMBL" id="JAS89168.1"/>
    </source>
</evidence>
<dbReference type="PANTHER" id="PTHR31569:SF4">
    <property type="entry name" value="SWIM-TYPE DOMAIN-CONTAINING PROTEIN"/>
    <property type="match status" value="1"/>
</dbReference>
<dbReference type="InterPro" id="IPR052579">
    <property type="entry name" value="Zinc_finger_SWIM"/>
</dbReference>
<protein>
    <recommendedName>
        <fullName evidence="1">ZSWIM1/3 RNaseH-like domain-containing protein</fullName>
    </recommendedName>
</protein>
<name>A0A1B6IQF6_9HEMI</name>
<dbReference type="Pfam" id="PF21056">
    <property type="entry name" value="ZSWIM1-3_RNaseH-like"/>
    <property type="match status" value="1"/>
</dbReference>
<feature type="non-terminal residue" evidence="2">
    <location>
        <position position="227"/>
    </location>
</feature>
<feature type="domain" description="ZSWIM1/3 RNaseH-like" evidence="1">
    <location>
        <begin position="90"/>
        <end position="213"/>
    </location>
</feature>
<dbReference type="InterPro" id="IPR048324">
    <property type="entry name" value="ZSWIM1-3_RNaseH-like"/>
</dbReference>
<dbReference type="PANTHER" id="PTHR31569">
    <property type="entry name" value="SWIM-TYPE DOMAIN-CONTAINING PROTEIN"/>
    <property type="match status" value="1"/>
</dbReference>
<dbReference type="EMBL" id="GECU01018538">
    <property type="protein sequence ID" value="JAS89168.1"/>
    <property type="molecule type" value="Transcribed_RNA"/>
</dbReference>
<evidence type="ECO:0000259" key="1">
    <source>
        <dbReference type="Pfam" id="PF21056"/>
    </source>
</evidence>
<dbReference type="AlphaFoldDB" id="A0A1B6IQF6"/>